<keyword evidence="2 8" id="KW-0813">Transport</keyword>
<feature type="transmembrane region" description="Helical" evidence="8">
    <location>
        <begin position="173"/>
        <end position="198"/>
    </location>
</feature>
<comment type="function">
    <text evidence="8">May be involved in fusion of retrograde transport vesicles derived from an endocytic compartment with the Golgi complex.</text>
</comment>
<evidence type="ECO:0000256" key="3">
    <source>
        <dbReference type="ARBA" id="ARBA00022692"/>
    </source>
</evidence>
<evidence type="ECO:0000256" key="5">
    <source>
        <dbReference type="ARBA" id="ARBA00022989"/>
    </source>
</evidence>
<evidence type="ECO:0000256" key="6">
    <source>
        <dbReference type="ARBA" id="ARBA00023136"/>
    </source>
</evidence>
<dbReference type="GO" id="GO:0012505">
    <property type="term" value="C:endomembrane system"/>
    <property type="evidence" value="ECO:0007669"/>
    <property type="project" value="UniProtKB-ARBA"/>
</dbReference>
<dbReference type="PANTHER" id="PTHR23137:SF36">
    <property type="entry name" value="VESICLE TRANSPORT PROTEIN SFT2C"/>
    <property type="match status" value="1"/>
</dbReference>
<evidence type="ECO:0000256" key="8">
    <source>
        <dbReference type="RuleBase" id="RU363111"/>
    </source>
</evidence>
<sequence>MSQPFGEFGDNLSFYGSASYSSGPATNSGESFGMISLDPSNPAAECAPPRKSGSSSLQNSIFGKMFDTKGSNAAFASTRSSSAFSSFGDKSWNPLKPPRGSMDNVAAALAQATGRSSFSGENGGGNVQEEQGLLASGMSAVKDGANRILGSAHSVVAATTQSVSDSPLSTQHLLLFGLVAGVGVLFMCLAFLTLPLLVFAPSKFALLFTMGSVCFMVSLAFLRGVKALVSHLSETARLPFTVAYGLSLVLTLYATLWAKSYVLTLIFSVVQMVALASFLVSYIPGGKHMLKFIGGAVWQMIRKACNCKDARDIQLPL</sequence>
<comment type="subcellular location">
    <subcellularLocation>
        <location evidence="1 8">Membrane</location>
        <topology evidence="1 8">Multi-pass membrane protein</topology>
    </subcellularLocation>
</comment>
<dbReference type="Proteomes" id="UP000028837">
    <property type="component" value="Unassembled WGS sequence"/>
</dbReference>
<comment type="similarity">
    <text evidence="7 8">Belongs to the SFT2 family.</text>
</comment>
<protein>
    <recommendedName>
        <fullName evidence="8">Vesicle transport protein</fullName>
    </recommendedName>
</protein>
<keyword evidence="3 8" id="KW-0812">Transmembrane</keyword>
<proteinExistence type="inferred from homology"/>
<name>A0A086JFY2_TOXGO</name>
<feature type="transmembrane region" description="Helical" evidence="8">
    <location>
        <begin position="204"/>
        <end position="225"/>
    </location>
</feature>
<organism evidence="10 11">
    <name type="scientific">Toxoplasma gondii GAB2-2007-GAL-DOM2</name>
    <dbReference type="NCBI Taxonomy" id="1130820"/>
    <lineage>
        <taxon>Eukaryota</taxon>
        <taxon>Sar</taxon>
        <taxon>Alveolata</taxon>
        <taxon>Apicomplexa</taxon>
        <taxon>Conoidasida</taxon>
        <taxon>Coccidia</taxon>
        <taxon>Eucoccidiorida</taxon>
        <taxon>Eimeriorina</taxon>
        <taxon>Sarcocystidae</taxon>
        <taxon>Toxoplasma</taxon>
    </lineage>
</organism>
<gene>
    <name evidence="10" type="ORF">TGDOM2_318570</name>
</gene>
<dbReference type="VEuPathDB" id="ToxoDB:TGDOM2_318570"/>
<dbReference type="InterPro" id="IPR007305">
    <property type="entry name" value="Vesicle_transpt_Got1/SFT2"/>
</dbReference>
<keyword evidence="5 8" id="KW-1133">Transmembrane helix</keyword>
<dbReference type="InterPro" id="IPR011691">
    <property type="entry name" value="Vesicle_transpt_SFT2"/>
</dbReference>
<dbReference type="PANTHER" id="PTHR23137">
    <property type="entry name" value="VESICLE TRANSPORT PROTEIN-RELATED"/>
    <property type="match status" value="1"/>
</dbReference>
<evidence type="ECO:0000256" key="2">
    <source>
        <dbReference type="ARBA" id="ARBA00022448"/>
    </source>
</evidence>
<reference evidence="10 11" key="1">
    <citation type="submission" date="2014-02" db="EMBL/GenBank/DDBJ databases">
        <authorList>
            <person name="Sibley D."/>
            <person name="Venepally P."/>
            <person name="Karamycheva S."/>
            <person name="Hadjithomas M."/>
            <person name="Khan A."/>
            <person name="Brunk B."/>
            <person name="Roos D."/>
            <person name="Caler E."/>
            <person name="Lorenzi H."/>
        </authorList>
    </citation>
    <scope>NUCLEOTIDE SEQUENCE [LARGE SCALE GENOMIC DNA]</scope>
    <source>
        <strain evidence="10 11">GAB2-2007-GAL-DOM2</strain>
    </source>
</reference>
<feature type="transmembrane region" description="Helical" evidence="8">
    <location>
        <begin position="237"/>
        <end position="256"/>
    </location>
</feature>
<dbReference type="GO" id="GO:0015031">
    <property type="term" value="P:protein transport"/>
    <property type="evidence" value="ECO:0007669"/>
    <property type="project" value="UniProtKB-KW"/>
</dbReference>
<feature type="transmembrane region" description="Helical" evidence="8">
    <location>
        <begin position="262"/>
        <end position="283"/>
    </location>
</feature>
<dbReference type="AlphaFoldDB" id="A0A086JFY2"/>
<dbReference type="Pfam" id="PF04178">
    <property type="entry name" value="Got1"/>
    <property type="match status" value="1"/>
</dbReference>
<evidence type="ECO:0000313" key="10">
    <source>
        <dbReference type="EMBL" id="KFG31050.1"/>
    </source>
</evidence>
<comment type="caution">
    <text evidence="10">The sequence shown here is derived from an EMBL/GenBank/DDBJ whole genome shotgun (WGS) entry which is preliminary data.</text>
</comment>
<dbReference type="GO" id="GO:0016020">
    <property type="term" value="C:membrane"/>
    <property type="evidence" value="ECO:0007669"/>
    <property type="project" value="UniProtKB-SubCell"/>
</dbReference>
<feature type="region of interest" description="Disordered" evidence="9">
    <location>
        <begin position="31"/>
        <end position="56"/>
    </location>
</feature>
<dbReference type="GO" id="GO:0005737">
    <property type="term" value="C:cytoplasm"/>
    <property type="evidence" value="ECO:0007669"/>
    <property type="project" value="UniProtKB-ARBA"/>
</dbReference>
<keyword evidence="6 8" id="KW-0472">Membrane</keyword>
<evidence type="ECO:0000256" key="7">
    <source>
        <dbReference type="ARBA" id="ARBA00025800"/>
    </source>
</evidence>
<dbReference type="OrthoDB" id="660759at2759"/>
<accession>A0A086JFY2</accession>
<evidence type="ECO:0000256" key="9">
    <source>
        <dbReference type="SAM" id="MobiDB-lite"/>
    </source>
</evidence>
<dbReference type="GO" id="GO:0016192">
    <property type="term" value="P:vesicle-mediated transport"/>
    <property type="evidence" value="ECO:0007669"/>
    <property type="project" value="InterPro"/>
</dbReference>
<keyword evidence="4 8" id="KW-0653">Protein transport</keyword>
<evidence type="ECO:0000256" key="1">
    <source>
        <dbReference type="ARBA" id="ARBA00004141"/>
    </source>
</evidence>
<dbReference type="EMBL" id="AHZU02001568">
    <property type="protein sequence ID" value="KFG31050.1"/>
    <property type="molecule type" value="Genomic_DNA"/>
</dbReference>
<evidence type="ECO:0000256" key="4">
    <source>
        <dbReference type="ARBA" id="ARBA00022927"/>
    </source>
</evidence>
<evidence type="ECO:0000313" key="11">
    <source>
        <dbReference type="Proteomes" id="UP000028837"/>
    </source>
</evidence>